<accession>A0A1M7ZP38</accession>
<keyword evidence="8 12" id="KW-0067">ATP-binding</keyword>
<keyword evidence="9" id="KW-1278">Translocase</keyword>
<evidence type="ECO:0000256" key="6">
    <source>
        <dbReference type="ARBA" id="ARBA00022737"/>
    </source>
</evidence>
<protein>
    <submittedName>
        <fullName evidence="12">Ribose transport system ATP-binding protein</fullName>
    </submittedName>
</protein>
<reference evidence="12 13" key="1">
    <citation type="submission" date="2016-12" db="EMBL/GenBank/DDBJ databases">
        <authorList>
            <person name="Song W.-J."/>
            <person name="Kurnit D.M."/>
        </authorList>
    </citation>
    <scope>NUCLEOTIDE SEQUENCE [LARGE SCALE GENOMIC DNA]</scope>
    <source>
        <strain evidence="12 13">DSM 19599</strain>
    </source>
</reference>
<keyword evidence="4" id="KW-1003">Cell membrane</keyword>
<evidence type="ECO:0000256" key="1">
    <source>
        <dbReference type="ARBA" id="ARBA00004202"/>
    </source>
</evidence>
<dbReference type="InterPro" id="IPR003439">
    <property type="entry name" value="ABC_transporter-like_ATP-bd"/>
</dbReference>
<organism evidence="12 13">
    <name type="scientific">Pseudoxanthobacter soli DSM 19599</name>
    <dbReference type="NCBI Taxonomy" id="1123029"/>
    <lineage>
        <taxon>Bacteria</taxon>
        <taxon>Pseudomonadati</taxon>
        <taxon>Pseudomonadota</taxon>
        <taxon>Alphaproteobacteria</taxon>
        <taxon>Hyphomicrobiales</taxon>
        <taxon>Segnochrobactraceae</taxon>
        <taxon>Pseudoxanthobacter</taxon>
    </lineage>
</organism>
<dbReference type="SUPFAM" id="SSF52540">
    <property type="entry name" value="P-loop containing nucleoside triphosphate hydrolases"/>
    <property type="match status" value="2"/>
</dbReference>
<proteinExistence type="inferred from homology"/>
<comment type="subcellular location">
    <subcellularLocation>
        <location evidence="1">Cell membrane</location>
        <topology evidence="1">Peripheral membrane protein</topology>
    </subcellularLocation>
</comment>
<dbReference type="FunFam" id="3.40.50.300:FF:000127">
    <property type="entry name" value="Ribose import ATP-binding protein RbsA"/>
    <property type="match status" value="1"/>
</dbReference>
<dbReference type="OrthoDB" id="9805029at2"/>
<evidence type="ECO:0000256" key="8">
    <source>
        <dbReference type="ARBA" id="ARBA00022840"/>
    </source>
</evidence>
<evidence type="ECO:0000256" key="7">
    <source>
        <dbReference type="ARBA" id="ARBA00022741"/>
    </source>
</evidence>
<dbReference type="PANTHER" id="PTHR43790">
    <property type="entry name" value="CARBOHYDRATE TRANSPORT ATP-BINDING PROTEIN MG119-RELATED"/>
    <property type="match status" value="1"/>
</dbReference>
<evidence type="ECO:0000313" key="12">
    <source>
        <dbReference type="EMBL" id="SHO66664.1"/>
    </source>
</evidence>
<keyword evidence="10" id="KW-0472">Membrane</keyword>
<dbReference type="GO" id="GO:0005524">
    <property type="term" value="F:ATP binding"/>
    <property type="evidence" value="ECO:0007669"/>
    <property type="project" value="UniProtKB-KW"/>
</dbReference>
<dbReference type="CDD" id="cd03215">
    <property type="entry name" value="ABC_Carb_Monos_II"/>
    <property type="match status" value="1"/>
</dbReference>
<dbReference type="GO" id="GO:0005886">
    <property type="term" value="C:plasma membrane"/>
    <property type="evidence" value="ECO:0007669"/>
    <property type="project" value="UniProtKB-SubCell"/>
</dbReference>
<gene>
    <name evidence="12" type="ORF">SAMN02745172_03323</name>
</gene>
<dbReference type="GO" id="GO:0016887">
    <property type="term" value="F:ATP hydrolysis activity"/>
    <property type="evidence" value="ECO:0007669"/>
    <property type="project" value="InterPro"/>
</dbReference>
<dbReference type="InterPro" id="IPR027417">
    <property type="entry name" value="P-loop_NTPase"/>
</dbReference>
<evidence type="ECO:0000259" key="11">
    <source>
        <dbReference type="PROSITE" id="PS50893"/>
    </source>
</evidence>
<evidence type="ECO:0000313" key="13">
    <source>
        <dbReference type="Proteomes" id="UP000186406"/>
    </source>
</evidence>
<dbReference type="InterPro" id="IPR017871">
    <property type="entry name" value="ABC_transporter-like_CS"/>
</dbReference>
<dbReference type="Proteomes" id="UP000186406">
    <property type="component" value="Unassembled WGS sequence"/>
</dbReference>
<evidence type="ECO:0000256" key="9">
    <source>
        <dbReference type="ARBA" id="ARBA00022967"/>
    </source>
</evidence>
<comment type="similarity">
    <text evidence="2">Belongs to the ABC transporter superfamily.</text>
</comment>
<dbReference type="RefSeq" id="WP_073630750.1">
    <property type="nucleotide sequence ID" value="NZ_FRXO01000007.1"/>
</dbReference>
<evidence type="ECO:0000256" key="10">
    <source>
        <dbReference type="ARBA" id="ARBA00023136"/>
    </source>
</evidence>
<keyword evidence="6" id="KW-0677">Repeat</keyword>
<dbReference type="InterPro" id="IPR003593">
    <property type="entry name" value="AAA+_ATPase"/>
</dbReference>
<dbReference type="EMBL" id="FRXO01000007">
    <property type="protein sequence ID" value="SHO66664.1"/>
    <property type="molecule type" value="Genomic_DNA"/>
</dbReference>
<keyword evidence="3" id="KW-0813">Transport</keyword>
<evidence type="ECO:0000256" key="2">
    <source>
        <dbReference type="ARBA" id="ARBA00005417"/>
    </source>
</evidence>
<dbReference type="PROSITE" id="PS50893">
    <property type="entry name" value="ABC_TRANSPORTER_2"/>
    <property type="match status" value="2"/>
</dbReference>
<feature type="domain" description="ABC transporter" evidence="11">
    <location>
        <begin position="249"/>
        <end position="493"/>
    </location>
</feature>
<dbReference type="CDD" id="cd03216">
    <property type="entry name" value="ABC_Carb_Monos_I"/>
    <property type="match status" value="1"/>
</dbReference>
<keyword evidence="13" id="KW-1185">Reference proteome</keyword>
<dbReference type="InterPro" id="IPR050107">
    <property type="entry name" value="ABC_carbohydrate_import_ATPase"/>
</dbReference>
<keyword evidence="5" id="KW-0762">Sugar transport</keyword>
<evidence type="ECO:0000256" key="5">
    <source>
        <dbReference type="ARBA" id="ARBA00022597"/>
    </source>
</evidence>
<dbReference type="PROSITE" id="PS00211">
    <property type="entry name" value="ABC_TRANSPORTER_1"/>
    <property type="match status" value="1"/>
</dbReference>
<sequence length="511" mass="54291">MTALVELRAIAKSFGGVHALRGADLTVMPGEVHALLGENGAGKSTLMRVLGGEFQPTSGEVLVGGEPVVFRRPREAIARGITVIHQEMALAPDLSVAENIFLKDLPAGISWRALKARARALIERLGFDIDPGAIVGDLAVAHQQVVEIAKALSRDAKVIVFDEPTAVLAARDADRLLEIIADLRRDGVGVVYISHRLEEVFRIADRMTVMKDGQVVGVVTPAECSLDEVIRLMVGRPLNALFAARGGRRTGDEVLRVEKLNAGRRVRDVSFSVRAGEVVGLGGLVGSGRTEVARLIFGADRRDGGQIFLDGKPVSIHKPGDAVAAGIGLVPEDRKGQGIILDLPIRVNATMAKMAPVTNPFGFIRQAAERSVVDRLAKALRLKASSIDAPVSSLSGGNQQKVVLAKWFHVGGRVVILDEPTRGVDVGAKAEIYALINQLAEGGCAVIVISSEHQELFGLCDRVLVMGEGEIRGELMPDAFSEENLLSVAISGARTAADRSPTAARPKVIAP</sequence>
<feature type="domain" description="ABC transporter" evidence="11">
    <location>
        <begin position="5"/>
        <end position="237"/>
    </location>
</feature>
<evidence type="ECO:0000256" key="3">
    <source>
        <dbReference type="ARBA" id="ARBA00022448"/>
    </source>
</evidence>
<dbReference type="Pfam" id="PF00005">
    <property type="entry name" value="ABC_tran"/>
    <property type="match status" value="2"/>
</dbReference>
<dbReference type="PANTHER" id="PTHR43790:SF3">
    <property type="entry name" value="D-ALLOSE IMPORT ATP-BINDING PROTEIN ALSA-RELATED"/>
    <property type="match status" value="1"/>
</dbReference>
<dbReference type="STRING" id="1123029.SAMN02745172_03323"/>
<keyword evidence="7" id="KW-0547">Nucleotide-binding</keyword>
<name>A0A1M7ZP38_9HYPH</name>
<dbReference type="Gene3D" id="3.40.50.300">
    <property type="entry name" value="P-loop containing nucleotide triphosphate hydrolases"/>
    <property type="match status" value="2"/>
</dbReference>
<dbReference type="AlphaFoldDB" id="A0A1M7ZP38"/>
<dbReference type="SMART" id="SM00382">
    <property type="entry name" value="AAA"/>
    <property type="match status" value="2"/>
</dbReference>
<evidence type="ECO:0000256" key="4">
    <source>
        <dbReference type="ARBA" id="ARBA00022475"/>
    </source>
</evidence>